<protein>
    <submittedName>
        <fullName evidence="1">Uncharacterized protein</fullName>
    </submittedName>
</protein>
<evidence type="ECO:0000313" key="2">
    <source>
        <dbReference type="Proteomes" id="UP000812013"/>
    </source>
</evidence>
<dbReference type="Proteomes" id="UP000812013">
    <property type="component" value="Unassembled WGS sequence"/>
</dbReference>
<gene>
    <name evidence="1" type="ORF">GPJ59_09695</name>
</gene>
<reference evidence="1 2" key="1">
    <citation type="submission" date="2019-12" db="EMBL/GenBank/DDBJ databases">
        <title>Genome sequence of Streptomyces bambusae.</title>
        <authorList>
            <person name="Bansal K."/>
            <person name="Choksket S."/>
            <person name="Korpole S."/>
            <person name="Patil P.B."/>
        </authorList>
    </citation>
    <scope>NUCLEOTIDE SEQUENCE [LARGE SCALE GENOMIC DNA]</scope>
    <source>
        <strain evidence="1 2">SK60</strain>
    </source>
</reference>
<evidence type="ECO:0000313" key="1">
    <source>
        <dbReference type="EMBL" id="MBW5482147.1"/>
    </source>
</evidence>
<keyword evidence="2" id="KW-1185">Reference proteome</keyword>
<proteinExistence type="predicted"/>
<name>A0ABS6Z349_9ACTN</name>
<comment type="caution">
    <text evidence="1">The sequence shown here is derived from an EMBL/GenBank/DDBJ whole genome shotgun (WGS) entry which is preliminary data.</text>
</comment>
<organism evidence="1 2">
    <name type="scientific">Streptomyces bambusae</name>
    <dbReference type="NCBI Taxonomy" id="1550616"/>
    <lineage>
        <taxon>Bacteria</taxon>
        <taxon>Bacillati</taxon>
        <taxon>Actinomycetota</taxon>
        <taxon>Actinomycetes</taxon>
        <taxon>Kitasatosporales</taxon>
        <taxon>Streptomycetaceae</taxon>
        <taxon>Streptomyces</taxon>
    </lineage>
</organism>
<sequence>MIGPAPADLHDVDWANSLVPGDFCDLPEPVRLTDGVATATSRTWGTVRVRSGRNVTYGDTDGDQRDEAALHVGCDDNGATMSGQLAVGYVVLSRLGDSLAVLGTITPRQKQTGSYGIGLTQVDFAPGRITVHERWHRPTDPRCCPTGESTTVWTREGNRLVPGEPRVVS</sequence>
<dbReference type="EMBL" id="WTFF01000047">
    <property type="protein sequence ID" value="MBW5482147.1"/>
    <property type="molecule type" value="Genomic_DNA"/>
</dbReference>
<accession>A0ABS6Z349</accession>